<evidence type="ECO:0000256" key="1">
    <source>
        <dbReference type="ARBA" id="ARBA00009031"/>
    </source>
</evidence>
<keyword evidence="6" id="KW-1185">Reference proteome</keyword>
<name>D4XWR0_9BACT</name>
<evidence type="ECO:0008006" key="7">
    <source>
        <dbReference type="Google" id="ProtNLM"/>
    </source>
</evidence>
<evidence type="ECO:0000259" key="4">
    <source>
        <dbReference type="Pfam" id="PF03305"/>
    </source>
</evidence>
<dbReference type="InterPro" id="IPR054825">
    <property type="entry name" value="P68-like"/>
</dbReference>
<dbReference type="STRING" id="747682.MALL_0368"/>
<dbReference type="Pfam" id="PF03202">
    <property type="entry name" value="Lipoprotein_10"/>
    <property type="match status" value="1"/>
</dbReference>
<sequence length="724" mass="79984">MKLKSKKLIISAGSTLALATTGLTAISCGSTVKRFDANQDNKIVVGIGWAKDGIQAQALNELFRVYNETEKDNADFVPVEIISLGNSYNDATSKVVTYLSSKDPVQLPNMLIAYPTALASVAGYNMQLHLDDNKDLSSSESLNDEYAINRSLFEEDFMAFNDRIAGIKKGKIYAIPFGKSSIISAMNTSLMSYVFESMISSGATVEPASKEFFDGIITKGKGDREAVKKLWGEVDKEGAAEIKGFVLKRSIFDNSSELIDFAKKAQQLFTNSRNKPKGNLHIFGIDDIAGFLSINVFAMTAQEKNDFREYYVKIKENGFIDYTAYRKTDSKAYKAFDEIAKKLYDAAKTGAIFMGGGGQYSSTYQTQHQIGFSMGSTAGYSFNFKPDKSLVNYVVNKEGGDFEVNQSLKNELEASTDPNLAGTLNKKFKNKIYKSTATATLTKYDIKLADAATDAKFAELMKSVTAGSNLLVNNPTFDKEYEAKKADFEKDGITLVGTDSKGGKIYFVKDLSKLNATTAIKKVELGTQNTLQENELEVLNAPRKWEESNKLKTVYVQGPSLITIHANEKEDKGTRKFVKWLTSNNKFKFKSGVTRDKKDEYFTATGKTSNEAEALALTPFEFIFKKASYVVPYKGAFDNPTKANPKNLFLDKAIEEFGKAIKTEGWSLDEEPADGLSDNFRNILVTAWKSPLTKIQNGVTGDVSYAKDIVKSLRDQSGTFGDNE</sequence>
<comment type="caution">
    <text evidence="5">The sequence shown here is derived from an EMBL/GenBank/DDBJ whole genome shotgun (WGS) entry which is preliminary data.</text>
</comment>
<gene>
    <name evidence="5" type="ORF">MALL_0368</name>
</gene>
<evidence type="ECO:0000313" key="6">
    <source>
        <dbReference type="Proteomes" id="UP000004757"/>
    </source>
</evidence>
<dbReference type="EMBL" id="ADNC01000027">
    <property type="protein sequence ID" value="EFF41238.1"/>
    <property type="molecule type" value="Genomic_DNA"/>
</dbReference>
<dbReference type="OrthoDB" id="393769at2"/>
<keyword evidence="2" id="KW-0732">Signal</keyword>
<proteinExistence type="inferred from homology"/>
<feature type="domain" description="Mycoplasma lipoprotein central" evidence="4">
    <location>
        <begin position="223"/>
        <end position="390"/>
    </location>
</feature>
<dbReference type="Pfam" id="PF03305">
    <property type="entry name" value="Lipoprotein_X"/>
    <property type="match status" value="1"/>
</dbReference>
<dbReference type="InterPro" id="IPR004984">
    <property type="entry name" value="Mycoplasma_lipoprotein_cen_dom"/>
</dbReference>
<comment type="similarity">
    <text evidence="1">Belongs to the MG185/MG260 family.</text>
</comment>
<dbReference type="Proteomes" id="UP000004757">
    <property type="component" value="Unassembled WGS sequence"/>
</dbReference>
<dbReference type="PROSITE" id="PS51257">
    <property type="entry name" value="PROKAR_LIPOPROTEIN"/>
    <property type="match status" value="1"/>
</dbReference>
<dbReference type="RefSeq" id="WP_005683861.1">
    <property type="nucleotide sequence ID" value="NZ_ADNC01000027.1"/>
</dbReference>
<accession>D4XWR0</accession>
<feature type="chain" id="PRO_5003067880" description="Lipoprotein" evidence="2">
    <location>
        <begin position="20"/>
        <end position="724"/>
    </location>
</feature>
<reference evidence="5 6" key="1">
    <citation type="submission" date="2010-03" db="EMBL/GenBank/DDBJ databases">
        <authorList>
            <person name="Glass J.I."/>
            <person name="Benders G.A."/>
            <person name="Durkin A.S."/>
            <person name="Farmerie W.G."/>
            <person name="Hlavinka K."/>
            <person name="Hostetler J."/>
            <person name="Jackson J."/>
            <person name="May M.A."/>
            <person name="Miller R.H."/>
            <person name="Paralanov V."/>
            <person name="Radune D."/>
            <person name="Szczypinski B."/>
            <person name="Brown D.R."/>
        </authorList>
    </citation>
    <scope>NUCLEOTIDE SEQUENCE [LARGE SCALE GENOMIC DNA]</scope>
    <source>
        <strain evidence="5 6">A21JP2</strain>
    </source>
</reference>
<dbReference type="InterPro" id="IPR004890">
    <property type="entry name" value="Lipoprotein_10_C"/>
</dbReference>
<evidence type="ECO:0000256" key="2">
    <source>
        <dbReference type="SAM" id="SignalP"/>
    </source>
</evidence>
<dbReference type="NCBIfam" id="NF045826">
    <property type="entry name" value="lipo_P68"/>
    <property type="match status" value="1"/>
</dbReference>
<evidence type="ECO:0000313" key="5">
    <source>
        <dbReference type="EMBL" id="EFF41238.1"/>
    </source>
</evidence>
<feature type="domain" description="Mycoplasma lipoprotein C-terminal" evidence="3">
    <location>
        <begin position="555"/>
        <end position="690"/>
    </location>
</feature>
<dbReference type="eggNOG" id="COG1653">
    <property type="taxonomic scope" value="Bacteria"/>
</dbReference>
<dbReference type="AlphaFoldDB" id="D4XWR0"/>
<organism evidence="5 6">
    <name type="scientific">Mycoplasmopsis alligatoris A21JP2</name>
    <dbReference type="NCBI Taxonomy" id="747682"/>
    <lineage>
        <taxon>Bacteria</taxon>
        <taxon>Bacillati</taxon>
        <taxon>Mycoplasmatota</taxon>
        <taxon>Mycoplasmoidales</taxon>
        <taxon>Metamycoplasmataceae</taxon>
        <taxon>Mycoplasmopsis</taxon>
    </lineage>
</organism>
<protein>
    <recommendedName>
        <fullName evidence="7">Lipoprotein</fullName>
    </recommendedName>
</protein>
<feature type="signal peptide" evidence="2">
    <location>
        <begin position="1"/>
        <end position="19"/>
    </location>
</feature>
<evidence type="ECO:0000259" key="3">
    <source>
        <dbReference type="Pfam" id="PF03202"/>
    </source>
</evidence>